<dbReference type="GO" id="GO:0008233">
    <property type="term" value="F:peptidase activity"/>
    <property type="evidence" value="ECO:0007669"/>
    <property type="project" value="InterPro"/>
</dbReference>
<comment type="caution">
    <text evidence="3">The sequence shown here is derived from an EMBL/GenBank/DDBJ whole genome shotgun (WGS) entry which is preliminary data.</text>
</comment>
<organism evidence="3 4">
    <name type="scientific">Bacillus infantis</name>
    <dbReference type="NCBI Taxonomy" id="324767"/>
    <lineage>
        <taxon>Bacteria</taxon>
        <taxon>Bacillati</taxon>
        <taxon>Bacillota</taxon>
        <taxon>Bacilli</taxon>
        <taxon>Bacillales</taxon>
        <taxon>Bacillaceae</taxon>
        <taxon>Bacillus</taxon>
    </lineage>
</organism>
<evidence type="ECO:0000313" key="3">
    <source>
        <dbReference type="EMBL" id="TYS65471.1"/>
    </source>
</evidence>
<dbReference type="Proteomes" id="UP000323732">
    <property type="component" value="Unassembled WGS sequence"/>
</dbReference>
<feature type="transmembrane region" description="Helical" evidence="1">
    <location>
        <begin position="20"/>
        <end position="37"/>
    </location>
</feature>
<reference evidence="3 4" key="1">
    <citation type="submission" date="2019-08" db="EMBL/GenBank/DDBJ databases">
        <title>Bacillus genomes from the desert of Cuatro Cienegas, Coahuila.</title>
        <authorList>
            <person name="Olmedo-Alvarez G."/>
        </authorList>
    </citation>
    <scope>NUCLEOTIDE SEQUENCE [LARGE SCALE GENOMIC DNA]</scope>
    <source>
        <strain evidence="3 4">CH37_1T</strain>
    </source>
</reference>
<dbReference type="CDD" id="cd14845">
    <property type="entry name" value="L-Ala-D-Glu_peptidase_like"/>
    <property type="match status" value="1"/>
</dbReference>
<protein>
    <submittedName>
        <fullName evidence="3">M15 family metallopeptidase</fullName>
    </submittedName>
</protein>
<dbReference type="Gene3D" id="3.30.1380.10">
    <property type="match status" value="1"/>
</dbReference>
<keyword evidence="1" id="KW-0812">Transmembrane</keyword>
<sequence>MFNTALYIERTDKVPVKRSGFWIFILIAGIIYLLFLMKAEQFPEIDFHIDMDNGFDEDAPLPVQLHPVVSAKKDELISLAADKGINIVITQDFRSIEEQNELYAKGRTAEGEIVTNAKGGESYHNFGLAIDFALLSLNGAVIWDMNYDGNGNSRADWDEVVEIAKGLGFEWGGDWRSFKDYPHLQYDFGLSIWELQRGKRPPEEE</sequence>
<dbReference type="Pfam" id="PF13539">
    <property type="entry name" value="Peptidase_M15_4"/>
    <property type="match status" value="1"/>
</dbReference>
<dbReference type="InterPro" id="IPR039561">
    <property type="entry name" value="Peptidase_M15C"/>
</dbReference>
<feature type="domain" description="Peptidase M15C" evidence="2">
    <location>
        <begin position="116"/>
        <end position="186"/>
    </location>
</feature>
<dbReference type="AlphaFoldDB" id="A0A5D4SS23"/>
<gene>
    <name evidence="3" type="ORF">FZD47_09125</name>
</gene>
<accession>A0A5D4SS23</accession>
<dbReference type="InterPro" id="IPR052179">
    <property type="entry name" value="DD-CPase-like"/>
</dbReference>
<name>A0A5D4SS23_9BACI</name>
<dbReference type="EMBL" id="VTES01000002">
    <property type="protein sequence ID" value="TYS65471.1"/>
    <property type="molecule type" value="Genomic_DNA"/>
</dbReference>
<evidence type="ECO:0000259" key="2">
    <source>
        <dbReference type="Pfam" id="PF13539"/>
    </source>
</evidence>
<keyword evidence="1" id="KW-0472">Membrane</keyword>
<dbReference type="SUPFAM" id="SSF55166">
    <property type="entry name" value="Hedgehog/DD-peptidase"/>
    <property type="match status" value="1"/>
</dbReference>
<dbReference type="InterPro" id="IPR009045">
    <property type="entry name" value="Zn_M74/Hedgehog-like"/>
</dbReference>
<evidence type="ECO:0000256" key="1">
    <source>
        <dbReference type="SAM" id="Phobius"/>
    </source>
</evidence>
<dbReference type="PANTHER" id="PTHR34385:SF1">
    <property type="entry name" value="PEPTIDOGLYCAN L-ALANYL-D-GLUTAMATE ENDOPEPTIDASE CWLK"/>
    <property type="match status" value="1"/>
</dbReference>
<keyword evidence="1" id="KW-1133">Transmembrane helix</keyword>
<proteinExistence type="predicted"/>
<evidence type="ECO:0000313" key="4">
    <source>
        <dbReference type="Proteomes" id="UP000323732"/>
    </source>
</evidence>
<dbReference type="PANTHER" id="PTHR34385">
    <property type="entry name" value="D-ALANYL-D-ALANINE CARBOXYPEPTIDASE"/>
    <property type="match status" value="1"/>
</dbReference>